<feature type="coiled-coil region" evidence="1">
    <location>
        <begin position="57"/>
        <end position="87"/>
    </location>
</feature>
<dbReference type="AlphaFoldDB" id="A0A835BB14"/>
<proteinExistence type="predicted"/>
<name>A0A835BB14_9POAL</name>
<dbReference type="PANTHER" id="PTHR35164">
    <property type="entry name" value="EXPRESSED PROTEIN"/>
    <property type="match status" value="1"/>
</dbReference>
<keyword evidence="4" id="KW-1185">Reference proteome</keyword>
<feature type="compositionally biased region" description="Basic and acidic residues" evidence="2">
    <location>
        <begin position="1"/>
        <end position="15"/>
    </location>
</feature>
<gene>
    <name evidence="3" type="ORF">HU200_038932</name>
</gene>
<reference evidence="3" key="1">
    <citation type="submission" date="2020-07" db="EMBL/GenBank/DDBJ databases">
        <title>Genome sequence and genetic diversity analysis of an under-domesticated orphan crop, white fonio (Digitaria exilis).</title>
        <authorList>
            <person name="Bennetzen J.L."/>
            <person name="Chen S."/>
            <person name="Ma X."/>
            <person name="Wang X."/>
            <person name="Yssel A.E.J."/>
            <person name="Chaluvadi S.R."/>
            <person name="Johnson M."/>
            <person name="Gangashetty P."/>
            <person name="Hamidou F."/>
            <person name="Sanogo M.D."/>
            <person name="Zwaenepoel A."/>
            <person name="Wallace J."/>
            <person name="Van De Peer Y."/>
            <person name="Van Deynze A."/>
        </authorList>
    </citation>
    <scope>NUCLEOTIDE SEQUENCE</scope>
    <source>
        <tissue evidence="3">Leaves</tissue>
    </source>
</reference>
<dbReference type="PANTHER" id="PTHR35164:SF5">
    <property type="entry name" value="OS02G0572600 PROTEIN"/>
    <property type="match status" value="1"/>
</dbReference>
<feature type="region of interest" description="Disordered" evidence="2">
    <location>
        <begin position="1"/>
        <end position="34"/>
    </location>
</feature>
<evidence type="ECO:0000256" key="1">
    <source>
        <dbReference type="SAM" id="Coils"/>
    </source>
</evidence>
<comment type="caution">
    <text evidence="3">The sequence shown here is derived from an EMBL/GenBank/DDBJ whole genome shotgun (WGS) entry which is preliminary data.</text>
</comment>
<feature type="coiled-coil region" evidence="1">
    <location>
        <begin position="150"/>
        <end position="318"/>
    </location>
</feature>
<protein>
    <submittedName>
        <fullName evidence="3">Uncharacterized protein</fullName>
    </submittedName>
</protein>
<dbReference type="Proteomes" id="UP000636709">
    <property type="component" value="Unassembled WGS sequence"/>
</dbReference>
<sequence length="434" mass="47837">MEEHQATETEGEAARQEQAPADQRQASDGVDAAAGKAVVRRLEREVALAKQTEMKMLESLVQQTKELEQAKIALEEAKLELAALRQHHHHPPPPPPPQQQWSVMDLMFGGVDEEINGLRSRLRAASQGEERSRKAADDLTAALSAVTMEAKQVKAWLSDAQAELESANAEADRLRGLLREAEAELWAATEQVRTLTSGWEDAAAAWRAREKALLARARAAEEDAAAARREDADDLERLRRAMERATEDASAAAEALELAAGENAALKDAVEENERAMEAMRRENEALRTSDAAARERAKELEAQLLAAAAKATAKAEEIPLVEKWRREAAQGKLGAAAFLDTGRVLPGRKDRMFASLSNLADLKSAAAAAAMDDYDYEFDHFDVGHRYGVGGGGATEHAMKHKKRRSILRKFGDLFRRRSMYKSNLAPELHDHY</sequence>
<keyword evidence="1" id="KW-0175">Coiled coil</keyword>
<accession>A0A835BB14</accession>
<dbReference type="OrthoDB" id="686137at2759"/>
<organism evidence="3 4">
    <name type="scientific">Digitaria exilis</name>
    <dbReference type="NCBI Taxonomy" id="1010633"/>
    <lineage>
        <taxon>Eukaryota</taxon>
        <taxon>Viridiplantae</taxon>
        <taxon>Streptophyta</taxon>
        <taxon>Embryophyta</taxon>
        <taxon>Tracheophyta</taxon>
        <taxon>Spermatophyta</taxon>
        <taxon>Magnoliopsida</taxon>
        <taxon>Liliopsida</taxon>
        <taxon>Poales</taxon>
        <taxon>Poaceae</taxon>
        <taxon>PACMAD clade</taxon>
        <taxon>Panicoideae</taxon>
        <taxon>Panicodae</taxon>
        <taxon>Paniceae</taxon>
        <taxon>Anthephorinae</taxon>
        <taxon>Digitaria</taxon>
    </lineage>
</organism>
<evidence type="ECO:0000256" key="2">
    <source>
        <dbReference type="SAM" id="MobiDB-lite"/>
    </source>
</evidence>
<evidence type="ECO:0000313" key="3">
    <source>
        <dbReference type="EMBL" id="KAF8693530.1"/>
    </source>
</evidence>
<evidence type="ECO:0000313" key="4">
    <source>
        <dbReference type="Proteomes" id="UP000636709"/>
    </source>
</evidence>
<dbReference type="EMBL" id="JACEFO010001924">
    <property type="protein sequence ID" value="KAF8693530.1"/>
    <property type="molecule type" value="Genomic_DNA"/>
</dbReference>